<accession>A0ABV1D7R9</accession>
<keyword evidence="1" id="KW-0175">Coiled coil</keyword>
<feature type="transmembrane region" description="Helical" evidence="2">
    <location>
        <begin position="175"/>
        <end position="196"/>
    </location>
</feature>
<keyword evidence="2" id="KW-1133">Transmembrane helix</keyword>
<protein>
    <recommendedName>
        <fullName evidence="5">ATPase involved in DNA repair</fullName>
    </recommendedName>
</protein>
<evidence type="ECO:0000256" key="1">
    <source>
        <dbReference type="SAM" id="Coils"/>
    </source>
</evidence>
<sequence length="369" mass="42405">MGQAITDYVKFLADARDAVYRLDCDQNTAGQLEALEEEQERELETAGRAVTDAVNQTVKKRLEEISSSYDKEIAKGQERLKKARAKREKAKSRGMKERIAEETSELREHNRDLKVQMRTLFQKERVPSFCNSTFYYALYYPGGLKEIMLFLLTLTVCFLAVPCGVYFFLLPERQMWYLAAVYFLDVLLFGGLYVLVGNKTRLRHQDALKRGRAIRNTLRSNQKKIKVITHTIQRDGNEDIYDLEKYDDEIACVEQELSEITSKKKDALNTFENVTKNIITDEIIASHKARLDSLKDALDGTSRALRELEGSIKQQNIRITDTFGPYLGKEFLEPDRLSELSRLIQGGSASNITEAIEVYKESRQAQQRV</sequence>
<gene>
    <name evidence="3" type="ORF">WMQ36_15870</name>
</gene>
<feature type="coiled-coil region" evidence="1">
    <location>
        <begin position="243"/>
        <end position="311"/>
    </location>
</feature>
<name>A0ABV1D7R9_9FIRM</name>
<evidence type="ECO:0000313" key="3">
    <source>
        <dbReference type="EMBL" id="MEQ2426452.1"/>
    </source>
</evidence>
<organism evidence="3 4">
    <name type="scientific">Enterocloster hominis</name>
    <name type="common">ex Hitch et al. 2024</name>
    <dbReference type="NCBI Taxonomy" id="1917870"/>
    <lineage>
        <taxon>Bacteria</taxon>
        <taxon>Bacillati</taxon>
        <taxon>Bacillota</taxon>
        <taxon>Clostridia</taxon>
        <taxon>Lachnospirales</taxon>
        <taxon>Lachnospiraceae</taxon>
        <taxon>Enterocloster</taxon>
    </lineage>
</organism>
<keyword evidence="2" id="KW-0812">Transmembrane</keyword>
<comment type="caution">
    <text evidence="3">The sequence shown here is derived from an EMBL/GenBank/DDBJ whole genome shotgun (WGS) entry which is preliminary data.</text>
</comment>
<dbReference type="Proteomes" id="UP001454086">
    <property type="component" value="Unassembled WGS sequence"/>
</dbReference>
<proteinExistence type="predicted"/>
<evidence type="ECO:0000256" key="2">
    <source>
        <dbReference type="SAM" id="Phobius"/>
    </source>
</evidence>
<keyword evidence="4" id="KW-1185">Reference proteome</keyword>
<keyword evidence="2" id="KW-0472">Membrane</keyword>
<reference evidence="3 4" key="1">
    <citation type="submission" date="2024-03" db="EMBL/GenBank/DDBJ databases">
        <title>Human intestinal bacterial collection.</title>
        <authorList>
            <person name="Pauvert C."/>
            <person name="Hitch T.C.A."/>
            <person name="Clavel T."/>
        </authorList>
    </citation>
    <scope>NUCLEOTIDE SEQUENCE [LARGE SCALE GENOMIC DNA]</scope>
    <source>
        <strain evidence="3 4">CLA-SR-H021</strain>
    </source>
</reference>
<evidence type="ECO:0000313" key="4">
    <source>
        <dbReference type="Proteomes" id="UP001454086"/>
    </source>
</evidence>
<dbReference type="EMBL" id="JBBMFM010000062">
    <property type="protein sequence ID" value="MEQ2426452.1"/>
    <property type="molecule type" value="Genomic_DNA"/>
</dbReference>
<evidence type="ECO:0008006" key="5">
    <source>
        <dbReference type="Google" id="ProtNLM"/>
    </source>
</evidence>
<dbReference type="RefSeq" id="WP_008720702.1">
    <property type="nucleotide sequence ID" value="NZ_JAJFDX010000017.1"/>
</dbReference>
<feature type="coiled-coil region" evidence="1">
    <location>
        <begin position="73"/>
        <end position="112"/>
    </location>
</feature>
<feature type="transmembrane region" description="Helical" evidence="2">
    <location>
        <begin position="147"/>
        <end position="169"/>
    </location>
</feature>